<gene>
    <name evidence="2" type="ORF">SteCoe_32384</name>
</gene>
<reference evidence="2 3" key="1">
    <citation type="submission" date="2016-11" db="EMBL/GenBank/DDBJ databases">
        <title>The macronuclear genome of Stentor coeruleus: a giant cell with tiny introns.</title>
        <authorList>
            <person name="Slabodnick M."/>
            <person name="Ruby J.G."/>
            <person name="Reiff S.B."/>
            <person name="Swart E.C."/>
            <person name="Gosai S."/>
            <person name="Prabakaran S."/>
            <person name="Witkowska E."/>
            <person name="Larue G.E."/>
            <person name="Fisher S."/>
            <person name="Freeman R.M."/>
            <person name="Gunawardena J."/>
            <person name="Chu W."/>
            <person name="Stover N.A."/>
            <person name="Gregory B.D."/>
            <person name="Nowacki M."/>
            <person name="Derisi J."/>
            <person name="Roy S.W."/>
            <person name="Marshall W.F."/>
            <person name="Sood P."/>
        </authorList>
    </citation>
    <scope>NUCLEOTIDE SEQUENCE [LARGE SCALE GENOMIC DNA]</scope>
    <source>
        <strain evidence="2">WM001</strain>
    </source>
</reference>
<comment type="caution">
    <text evidence="2">The sequence shown here is derived from an EMBL/GenBank/DDBJ whole genome shotgun (WGS) entry which is preliminary data.</text>
</comment>
<protein>
    <submittedName>
        <fullName evidence="2">Uncharacterized protein</fullName>
    </submittedName>
</protein>
<evidence type="ECO:0000256" key="1">
    <source>
        <dbReference type="SAM" id="MobiDB-lite"/>
    </source>
</evidence>
<evidence type="ECO:0000313" key="2">
    <source>
        <dbReference type="EMBL" id="OMJ69799.1"/>
    </source>
</evidence>
<feature type="region of interest" description="Disordered" evidence="1">
    <location>
        <begin position="1"/>
        <end position="27"/>
    </location>
</feature>
<dbReference type="EMBL" id="MPUH01001156">
    <property type="protein sequence ID" value="OMJ69799.1"/>
    <property type="molecule type" value="Genomic_DNA"/>
</dbReference>
<keyword evidence="3" id="KW-1185">Reference proteome</keyword>
<sequence>MFIFKRQKKSKDKLPPKNQINRSISDVTPKKSLESSLARALALENFLVVGNRNSKHNSKATEKKYIKVLESPQVNFSEKVSVRYKKIFHIVLSNKKISSSIKLLELFFQWSYEFINKKKFVLLLLEVISNNLGFFENSEVNDFIDVVCKACETTNKESYRLTGFYFFSRIIQLSVPIWSEKLMKTLCKCYHPKKVYDIVVQLLNSDTGHIHFMILIKLLNEDTCKINTLILLKEILWSKNRIDKFKDYRPVVIIYVLQLAEDGSCQSLVEEIMQISNEENSYNS</sequence>
<name>A0A1R2AZ49_9CILI</name>
<proteinExistence type="predicted"/>
<dbReference type="Proteomes" id="UP000187209">
    <property type="component" value="Unassembled WGS sequence"/>
</dbReference>
<dbReference type="OrthoDB" id="10562683at2759"/>
<dbReference type="AlphaFoldDB" id="A0A1R2AZ49"/>
<feature type="compositionally biased region" description="Basic residues" evidence="1">
    <location>
        <begin position="1"/>
        <end position="11"/>
    </location>
</feature>
<evidence type="ECO:0000313" key="3">
    <source>
        <dbReference type="Proteomes" id="UP000187209"/>
    </source>
</evidence>
<organism evidence="2 3">
    <name type="scientific">Stentor coeruleus</name>
    <dbReference type="NCBI Taxonomy" id="5963"/>
    <lineage>
        <taxon>Eukaryota</taxon>
        <taxon>Sar</taxon>
        <taxon>Alveolata</taxon>
        <taxon>Ciliophora</taxon>
        <taxon>Postciliodesmatophora</taxon>
        <taxon>Heterotrichea</taxon>
        <taxon>Heterotrichida</taxon>
        <taxon>Stentoridae</taxon>
        <taxon>Stentor</taxon>
    </lineage>
</organism>
<accession>A0A1R2AZ49</accession>